<dbReference type="SUPFAM" id="SSF57756">
    <property type="entry name" value="Retrovirus zinc finger-like domains"/>
    <property type="match status" value="1"/>
</dbReference>
<evidence type="ECO:0000313" key="4">
    <source>
        <dbReference type="Proteomes" id="UP001172457"/>
    </source>
</evidence>
<dbReference type="GO" id="GO:0003676">
    <property type="term" value="F:nucleic acid binding"/>
    <property type="evidence" value="ECO:0007669"/>
    <property type="project" value="InterPro"/>
</dbReference>
<evidence type="ECO:0000313" key="3">
    <source>
        <dbReference type="EMBL" id="KAJ9538991.1"/>
    </source>
</evidence>
<evidence type="ECO:0000256" key="1">
    <source>
        <dbReference type="PROSITE-ProRule" id="PRU00047"/>
    </source>
</evidence>
<keyword evidence="4" id="KW-1185">Reference proteome</keyword>
<feature type="domain" description="CCHC-type" evidence="2">
    <location>
        <begin position="466"/>
        <end position="479"/>
    </location>
</feature>
<dbReference type="Pfam" id="PF00098">
    <property type="entry name" value="zf-CCHC"/>
    <property type="match status" value="1"/>
</dbReference>
<keyword evidence="1" id="KW-0862">Zinc</keyword>
<accession>A0AA38SM80</accession>
<comment type="caution">
    <text evidence="3">The sequence shown here is derived from an EMBL/GenBank/DDBJ whole genome shotgun (WGS) entry which is preliminary data.</text>
</comment>
<sequence length="545" mass="62181">MASAASSHAPYGHPVTIQDKIPEPASFVASDAAIYSASVVESAMVSCFELFHEIAPPFTVNTYPDCDLKSSVSLETSVSIVCDTNLILRSSKDQEHFFSSSHILENVLDSHPMGFTWVLLFYIISSILSAEKLILQKFSISSDKDFVLEVRRLTYTSQPQMFRKDNLGFLPVQISYGVFSTDLVGTLFSMWAAVSSACPQNDTGSEERHIIDSTISSNEHSNNSQVLKLDLRLVDIHRVSTNILATAFWATQISQLVNPIAVHEFSSCCRSWLQTGQNILMKLCHVHLRFSHVLTSCDYLHKWKMKSKRNLIPIHYLSLHDLRETVTFDGINFHDWNHALKAFLKNDEKLYVLKVPVPEQPPLTSRTDHDVWWKHKCDAEGVSEIIMGTVIPDLQKIFDTDDAYKMYRQMTQIYQQLIIKCFKPVETLDADKVDESYTVCSKRPMVQNKEKYKRRKTKKAPKNGFCFYCGETGHWKRNCSSYLTELRKSGQTNNPERKFLIDKASGRHMELEVDQEPQLDVAKVGTNFKKTASLNRHLLEVVYTV</sequence>
<dbReference type="Proteomes" id="UP001172457">
    <property type="component" value="Chromosome 8"/>
</dbReference>
<protein>
    <recommendedName>
        <fullName evidence="2">CCHC-type domain-containing protein</fullName>
    </recommendedName>
</protein>
<dbReference type="EMBL" id="JARYMX010000008">
    <property type="protein sequence ID" value="KAJ9538991.1"/>
    <property type="molecule type" value="Genomic_DNA"/>
</dbReference>
<dbReference type="InterPro" id="IPR036875">
    <property type="entry name" value="Znf_CCHC_sf"/>
</dbReference>
<name>A0AA38SM80_9ASTR</name>
<dbReference type="Gene3D" id="4.10.60.10">
    <property type="entry name" value="Zinc finger, CCHC-type"/>
    <property type="match status" value="1"/>
</dbReference>
<dbReference type="SMART" id="SM00343">
    <property type="entry name" value="ZnF_C2HC"/>
    <property type="match status" value="1"/>
</dbReference>
<dbReference type="PROSITE" id="PS50158">
    <property type="entry name" value="ZF_CCHC"/>
    <property type="match status" value="1"/>
</dbReference>
<evidence type="ECO:0000259" key="2">
    <source>
        <dbReference type="PROSITE" id="PS50158"/>
    </source>
</evidence>
<keyword evidence="1" id="KW-0863">Zinc-finger</keyword>
<dbReference type="GO" id="GO:0008270">
    <property type="term" value="F:zinc ion binding"/>
    <property type="evidence" value="ECO:0007669"/>
    <property type="project" value="UniProtKB-KW"/>
</dbReference>
<keyword evidence="1" id="KW-0479">Metal-binding</keyword>
<organism evidence="3 4">
    <name type="scientific">Centaurea solstitialis</name>
    <name type="common">yellow star-thistle</name>
    <dbReference type="NCBI Taxonomy" id="347529"/>
    <lineage>
        <taxon>Eukaryota</taxon>
        <taxon>Viridiplantae</taxon>
        <taxon>Streptophyta</taxon>
        <taxon>Embryophyta</taxon>
        <taxon>Tracheophyta</taxon>
        <taxon>Spermatophyta</taxon>
        <taxon>Magnoliopsida</taxon>
        <taxon>eudicotyledons</taxon>
        <taxon>Gunneridae</taxon>
        <taxon>Pentapetalae</taxon>
        <taxon>asterids</taxon>
        <taxon>campanulids</taxon>
        <taxon>Asterales</taxon>
        <taxon>Asteraceae</taxon>
        <taxon>Carduoideae</taxon>
        <taxon>Cardueae</taxon>
        <taxon>Centaureinae</taxon>
        <taxon>Centaurea</taxon>
    </lineage>
</organism>
<proteinExistence type="predicted"/>
<dbReference type="InterPro" id="IPR001878">
    <property type="entry name" value="Znf_CCHC"/>
</dbReference>
<dbReference type="AlphaFoldDB" id="A0AA38SM80"/>
<reference evidence="3" key="1">
    <citation type="submission" date="2023-03" db="EMBL/GenBank/DDBJ databases">
        <title>Chromosome-scale reference genome and RAD-based genetic map of yellow starthistle (Centaurea solstitialis) reveal putative structural variation and QTLs associated with invader traits.</title>
        <authorList>
            <person name="Reatini B."/>
            <person name="Cang F.A."/>
            <person name="Jiang Q."/>
            <person name="Mckibben M.T.W."/>
            <person name="Barker M.S."/>
            <person name="Rieseberg L.H."/>
            <person name="Dlugosch K.M."/>
        </authorList>
    </citation>
    <scope>NUCLEOTIDE SEQUENCE</scope>
    <source>
        <strain evidence="3">CAN-66</strain>
        <tissue evidence="3">Leaf</tissue>
    </source>
</reference>
<gene>
    <name evidence="3" type="ORF">OSB04_031724</name>
</gene>